<comment type="caution">
    <text evidence="2">The sequence shown here is derived from an EMBL/GenBank/DDBJ whole genome shotgun (WGS) entry which is preliminary data.</text>
</comment>
<keyword evidence="3" id="KW-1185">Reference proteome</keyword>
<dbReference type="RefSeq" id="WP_123216217.1">
    <property type="nucleotide sequence ID" value="NZ_RJTM01000085.1"/>
</dbReference>
<reference evidence="2 3" key="1">
    <citation type="submission" date="2018-10" db="EMBL/GenBank/DDBJ databases">
        <title>Sinomicrobium pectinilyticum sp. nov., a pectinase-producing bacterium isolated from alkaline and saline soil, and emended description of the genus Sinomicrobium.</title>
        <authorList>
            <person name="Cheng B."/>
            <person name="Li C."/>
            <person name="Lai Q."/>
            <person name="Du M."/>
            <person name="Shao Z."/>
            <person name="Xu P."/>
            <person name="Yang C."/>
        </authorList>
    </citation>
    <scope>NUCLEOTIDE SEQUENCE [LARGE SCALE GENOMIC DNA]</scope>
    <source>
        <strain evidence="2 3">5DNS001</strain>
    </source>
</reference>
<protein>
    <recommendedName>
        <fullName evidence="4">Aromatic hydrocarbon degradation protein</fullName>
    </recommendedName>
</protein>
<dbReference type="EMBL" id="RJTM01000085">
    <property type="protein sequence ID" value="RNL85931.1"/>
    <property type="molecule type" value="Genomic_DNA"/>
</dbReference>
<gene>
    <name evidence="2" type="ORF">ED312_11775</name>
</gene>
<organism evidence="2 3">
    <name type="scientific">Sinomicrobium pectinilyticum</name>
    <dbReference type="NCBI Taxonomy" id="1084421"/>
    <lineage>
        <taxon>Bacteria</taxon>
        <taxon>Pseudomonadati</taxon>
        <taxon>Bacteroidota</taxon>
        <taxon>Flavobacteriia</taxon>
        <taxon>Flavobacteriales</taxon>
        <taxon>Flavobacteriaceae</taxon>
        <taxon>Sinomicrobium</taxon>
    </lineage>
</organism>
<sequence length="433" mass="47976">MIRKIFIVLVACIATCGYAQRGSSSPYSFYGIGDQRFKGTTENQSMGGISMYSDSIHLNLNNPAAYSDLHLTVYTGGGSYTNLNLKNETQKENTSNAYLDYLALGFPVIRGKLGVGFGLMPYTSVGYNLEQRGETTLNQYNGKGGTNRVFFSGGYKITDNFSIGASANYSFGKIENEYRRVVQDIERPTLENNTSELSGFDFKLALNYKKRLKNDLVVHSSLTYSPEATLTSDNSRTLSVVTIDPTRGTIIGGEVRDVDLDALGLRQVDLTIPQKASVGVGVGKDYKWFAGAEYEWKKNGDFNNPFVSVAGVSYEDATRFSAGGFFIPDYSSFTSYWKRIVYRLGVRYEETGLLVKDIPLNDFGISFGLGLPLGAPIPTTNSLQYAGLFSNVNVGFELGRRGTTTYGRIQEDYFKVSISLSLNDKWFVKRKYD</sequence>
<accession>A0A3N0EDQ0</accession>
<dbReference type="AlphaFoldDB" id="A0A3N0EDQ0"/>
<name>A0A3N0EDQ0_SINP1</name>
<dbReference type="Gene3D" id="2.40.160.60">
    <property type="entry name" value="Outer membrane protein transport protein (OMPP1/FadL/TodX)"/>
    <property type="match status" value="1"/>
</dbReference>
<evidence type="ECO:0000313" key="2">
    <source>
        <dbReference type="EMBL" id="RNL85931.1"/>
    </source>
</evidence>
<evidence type="ECO:0000313" key="3">
    <source>
        <dbReference type="Proteomes" id="UP000267469"/>
    </source>
</evidence>
<dbReference type="OrthoDB" id="1491239at2"/>
<dbReference type="SUPFAM" id="SSF56935">
    <property type="entry name" value="Porins"/>
    <property type="match status" value="1"/>
</dbReference>
<keyword evidence="1" id="KW-0732">Signal</keyword>
<feature type="signal peptide" evidence="1">
    <location>
        <begin position="1"/>
        <end position="19"/>
    </location>
</feature>
<evidence type="ECO:0008006" key="4">
    <source>
        <dbReference type="Google" id="ProtNLM"/>
    </source>
</evidence>
<evidence type="ECO:0000256" key="1">
    <source>
        <dbReference type="SAM" id="SignalP"/>
    </source>
</evidence>
<proteinExistence type="predicted"/>
<feature type="chain" id="PRO_5018206979" description="Aromatic hydrocarbon degradation protein" evidence="1">
    <location>
        <begin position="20"/>
        <end position="433"/>
    </location>
</feature>
<dbReference type="Proteomes" id="UP000267469">
    <property type="component" value="Unassembled WGS sequence"/>
</dbReference>